<evidence type="ECO:0000256" key="1">
    <source>
        <dbReference type="ARBA" id="ARBA00007102"/>
    </source>
</evidence>
<dbReference type="InterPro" id="IPR036838">
    <property type="entry name" value="Ribosomal_uS10_dom_sf"/>
</dbReference>
<evidence type="ECO:0000256" key="2">
    <source>
        <dbReference type="ARBA" id="ARBA00022980"/>
    </source>
</evidence>
<dbReference type="SMART" id="SM01403">
    <property type="entry name" value="Ribosomal_S10"/>
    <property type="match status" value="1"/>
</dbReference>
<dbReference type="GO" id="GO:0003735">
    <property type="term" value="F:structural constituent of ribosome"/>
    <property type="evidence" value="ECO:0007669"/>
    <property type="project" value="InterPro"/>
</dbReference>
<dbReference type="Gene3D" id="3.30.70.600">
    <property type="entry name" value="Ribosomal protein S10 domain"/>
    <property type="match status" value="1"/>
</dbReference>
<evidence type="ECO:0000259" key="4">
    <source>
        <dbReference type="SMART" id="SM01403"/>
    </source>
</evidence>
<organism evidence="5 6">
    <name type="scientific">Astrephomene gubernaculifera</name>
    <dbReference type="NCBI Taxonomy" id="47775"/>
    <lineage>
        <taxon>Eukaryota</taxon>
        <taxon>Viridiplantae</taxon>
        <taxon>Chlorophyta</taxon>
        <taxon>core chlorophytes</taxon>
        <taxon>Chlorophyceae</taxon>
        <taxon>CS clade</taxon>
        <taxon>Chlamydomonadales</taxon>
        <taxon>Astrephomenaceae</taxon>
        <taxon>Astrephomene</taxon>
    </lineage>
</organism>
<dbReference type="GO" id="GO:1990904">
    <property type="term" value="C:ribonucleoprotein complex"/>
    <property type="evidence" value="ECO:0007669"/>
    <property type="project" value="UniProtKB-KW"/>
</dbReference>
<gene>
    <name evidence="5" type="ORF">Agub_g1378</name>
</gene>
<dbReference type="NCBIfam" id="TIGR01049">
    <property type="entry name" value="rpsJ_bact"/>
    <property type="match status" value="1"/>
</dbReference>
<dbReference type="InterPro" id="IPR001848">
    <property type="entry name" value="Ribosomal_uS10"/>
</dbReference>
<evidence type="ECO:0000256" key="3">
    <source>
        <dbReference type="ARBA" id="ARBA00023274"/>
    </source>
</evidence>
<reference evidence="5 6" key="1">
    <citation type="journal article" date="2021" name="Sci. Rep.">
        <title>Genome sequencing of the multicellular alga Astrephomene provides insights into convergent evolution of germ-soma differentiation.</title>
        <authorList>
            <person name="Yamashita S."/>
            <person name="Yamamoto K."/>
            <person name="Matsuzaki R."/>
            <person name="Suzuki S."/>
            <person name="Yamaguchi H."/>
            <person name="Hirooka S."/>
            <person name="Minakuchi Y."/>
            <person name="Miyagishima S."/>
            <person name="Kawachi M."/>
            <person name="Toyoda A."/>
            <person name="Nozaki H."/>
        </authorList>
    </citation>
    <scope>NUCLEOTIDE SEQUENCE [LARGE SCALE GENOMIC DNA]</scope>
    <source>
        <strain evidence="5 6">NIES-4017</strain>
    </source>
</reference>
<proteinExistence type="inferred from homology"/>
<comment type="similarity">
    <text evidence="1">Belongs to the universal ribosomal protein uS10 family.</text>
</comment>
<dbReference type="EMBL" id="BMAR01000001">
    <property type="protein sequence ID" value="GFR40765.1"/>
    <property type="molecule type" value="Genomic_DNA"/>
</dbReference>
<keyword evidence="6" id="KW-1185">Reference proteome</keyword>
<dbReference type="InterPro" id="IPR027486">
    <property type="entry name" value="Ribosomal_uS10_dom"/>
</dbReference>
<evidence type="ECO:0000313" key="5">
    <source>
        <dbReference type="EMBL" id="GFR40765.1"/>
    </source>
</evidence>
<evidence type="ECO:0000313" key="6">
    <source>
        <dbReference type="Proteomes" id="UP001054857"/>
    </source>
</evidence>
<dbReference type="HAMAP" id="MF_00508">
    <property type="entry name" value="Ribosomal_uS10"/>
    <property type="match status" value="1"/>
</dbReference>
<dbReference type="Pfam" id="PF00338">
    <property type="entry name" value="Ribosomal_S10"/>
    <property type="match status" value="1"/>
</dbReference>
<dbReference type="NCBIfam" id="NF001861">
    <property type="entry name" value="PRK00596.1"/>
    <property type="match status" value="1"/>
</dbReference>
<comment type="caution">
    <text evidence="5">The sequence shown here is derived from an EMBL/GenBank/DDBJ whole genome shotgun (WGS) entry which is preliminary data.</text>
</comment>
<feature type="non-terminal residue" evidence="5">
    <location>
        <position position="188"/>
    </location>
</feature>
<dbReference type="PROSITE" id="PS00361">
    <property type="entry name" value="RIBOSOMAL_S10"/>
    <property type="match status" value="1"/>
</dbReference>
<dbReference type="Proteomes" id="UP001054857">
    <property type="component" value="Unassembled WGS sequence"/>
</dbReference>
<feature type="domain" description="Small ribosomal subunit protein uS10" evidence="4">
    <location>
        <begin position="92"/>
        <end position="186"/>
    </location>
</feature>
<keyword evidence="3" id="KW-0687">Ribonucleoprotein</keyword>
<accession>A0AAD3DFD0</accession>
<dbReference type="AlphaFoldDB" id="A0AAD3DFD0"/>
<dbReference type="GO" id="GO:0005840">
    <property type="term" value="C:ribosome"/>
    <property type="evidence" value="ECO:0007669"/>
    <property type="project" value="UniProtKB-KW"/>
</dbReference>
<dbReference type="GO" id="GO:0003723">
    <property type="term" value="F:RNA binding"/>
    <property type="evidence" value="ECO:0007669"/>
    <property type="project" value="InterPro"/>
</dbReference>
<name>A0AAD3DFD0_9CHLO</name>
<dbReference type="InterPro" id="IPR018268">
    <property type="entry name" value="Ribosomal_uS10_CS"/>
</dbReference>
<dbReference type="PANTHER" id="PTHR11700">
    <property type="entry name" value="30S RIBOSOMAL PROTEIN S10 FAMILY MEMBER"/>
    <property type="match status" value="1"/>
</dbReference>
<sequence>GLIARCSKLTRMQALASRCTRAQPFTNSRPVAARLQCGVTTRPVARRPQFQIVSAAASVADAVDVEQYEDELDVPMSAGGILSPASDKVRLRIRMRGYEVKLLEDCIAQIQTVAEATGAVFKGPVMLPTKRKVYCVLRSPHVNKDAREHFEIRTHHRLVDLKNLSAETVSMMMEWVPPSGVEVECSIA</sequence>
<dbReference type="SUPFAM" id="SSF54999">
    <property type="entry name" value="Ribosomal protein S10"/>
    <property type="match status" value="1"/>
</dbReference>
<protein>
    <recommendedName>
        <fullName evidence="4">Small ribosomal subunit protein uS10 domain-containing protein</fullName>
    </recommendedName>
</protein>
<dbReference type="FunFam" id="3.30.70.600:FF:000003">
    <property type="entry name" value="30S ribosomal protein S10"/>
    <property type="match status" value="1"/>
</dbReference>
<dbReference type="GO" id="GO:0006412">
    <property type="term" value="P:translation"/>
    <property type="evidence" value="ECO:0007669"/>
    <property type="project" value="InterPro"/>
</dbReference>
<dbReference type="PRINTS" id="PR00971">
    <property type="entry name" value="RIBOSOMALS10"/>
</dbReference>
<keyword evidence="2" id="KW-0689">Ribosomal protein</keyword>